<protein>
    <recommendedName>
        <fullName evidence="2">adenosylhomocysteine nucleosidase</fullName>
        <ecNumber evidence="2">3.2.2.9</ecNumber>
    </recommendedName>
</protein>
<keyword evidence="4 8" id="KW-0378">Hydrolase</keyword>
<dbReference type="GO" id="GO:0019509">
    <property type="term" value="P:L-methionine salvage from methylthioadenosine"/>
    <property type="evidence" value="ECO:0007669"/>
    <property type="project" value="UniProtKB-UniPathway"/>
</dbReference>
<dbReference type="GO" id="GO:0005829">
    <property type="term" value="C:cytosol"/>
    <property type="evidence" value="ECO:0007669"/>
    <property type="project" value="TreeGrafter"/>
</dbReference>
<geneLocation type="plasmid" evidence="8">
    <name>unnamed</name>
</geneLocation>
<sequence length="298" mass="33259">MQIIPVFIGIFRNGVKLLQLLIFLSNWRFILMCSHKYLIFKLLIFLLIYSSGYAVSNKNSSVLIVFAMDSEANEINKIMSRKEEIVLKDYGINKKIIKGKISNRNVISAVVGIGKVNMGLWTSYLLSKYNISHIINCGVAGGVINPKMNKLKVGDIVVSSEVAYHDFDLVKFGHKVGQVPELPQRFIADRNLLEKALKAIKTNLQDVNGYTGLILSGDQFIDSSYLAKIVANFEDVVAVEMEGAAVGHVAHIFNVPFIVVRSISDIVNNEGNEFEYNEFLSLATLNAAKMVQEILRLL</sequence>
<feature type="transmembrane region" description="Helical" evidence="6">
    <location>
        <begin position="37"/>
        <end position="55"/>
    </location>
</feature>
<dbReference type="Gene3D" id="3.40.50.1580">
    <property type="entry name" value="Nucleoside phosphorylase domain"/>
    <property type="match status" value="1"/>
</dbReference>
<dbReference type="GO" id="GO:0008930">
    <property type="term" value="F:methylthioadenosine nucleosidase activity"/>
    <property type="evidence" value="ECO:0007669"/>
    <property type="project" value="InterPro"/>
</dbReference>
<gene>
    <name evidence="8" type="ORF">BOM_1131</name>
</gene>
<evidence type="ECO:0000259" key="7">
    <source>
        <dbReference type="Pfam" id="PF01048"/>
    </source>
</evidence>
<name>W5SEZ1_9SPIR</name>
<organism evidence="8">
    <name type="scientific">Borrelia miyamotoi FR64b</name>
    <dbReference type="NCBI Taxonomy" id="1292392"/>
    <lineage>
        <taxon>Bacteria</taxon>
        <taxon>Pseudomonadati</taxon>
        <taxon>Spirochaetota</taxon>
        <taxon>Spirochaetia</taxon>
        <taxon>Spirochaetales</taxon>
        <taxon>Borreliaceae</taxon>
        <taxon>Borrelia</taxon>
    </lineage>
</organism>
<evidence type="ECO:0000256" key="6">
    <source>
        <dbReference type="SAM" id="Phobius"/>
    </source>
</evidence>
<feature type="domain" description="Nucleoside phosphorylase" evidence="7">
    <location>
        <begin position="63"/>
        <end position="296"/>
    </location>
</feature>
<evidence type="ECO:0000256" key="2">
    <source>
        <dbReference type="ARBA" id="ARBA00011974"/>
    </source>
</evidence>
<dbReference type="GO" id="GO:0009164">
    <property type="term" value="P:nucleoside catabolic process"/>
    <property type="evidence" value="ECO:0007669"/>
    <property type="project" value="InterPro"/>
</dbReference>
<evidence type="ECO:0000256" key="4">
    <source>
        <dbReference type="ARBA" id="ARBA00022801"/>
    </source>
</evidence>
<dbReference type="EC" id="3.2.2.9" evidence="2"/>
<dbReference type="EMBL" id="CP004228">
    <property type="protein sequence ID" value="AHH05674.1"/>
    <property type="molecule type" value="Genomic_DNA"/>
</dbReference>
<keyword evidence="3" id="KW-0028">Amino-acid biosynthesis</keyword>
<dbReference type="PANTHER" id="PTHR46832:SF1">
    <property type="entry name" value="5'-METHYLTHIOADENOSINE_S-ADENOSYLHOMOCYSTEINE NUCLEOSIDASE"/>
    <property type="match status" value="1"/>
</dbReference>
<dbReference type="PANTHER" id="PTHR46832">
    <property type="entry name" value="5'-METHYLTHIOADENOSINE/S-ADENOSYLHOMOCYSTEINE NUCLEOSIDASE"/>
    <property type="match status" value="1"/>
</dbReference>
<proteinExistence type="predicted"/>
<keyword evidence="8" id="KW-0326">Glycosidase</keyword>
<keyword evidence="5" id="KW-0486">Methionine biosynthesis</keyword>
<dbReference type="SUPFAM" id="SSF53167">
    <property type="entry name" value="Purine and uridine phosphorylases"/>
    <property type="match status" value="1"/>
</dbReference>
<reference evidence="8" key="1">
    <citation type="submission" date="2013-02" db="EMBL/GenBank/DDBJ databases">
        <title>Comparative genomics of Borrelia species.</title>
        <authorList>
            <person name="Schwan T.G."/>
            <person name="Raffel S.J."/>
            <person name="Porcella S.F."/>
        </authorList>
    </citation>
    <scope>NUCLEOTIDE SEQUENCE</scope>
    <source>
        <strain evidence="8">FR64b</strain>
        <plasmid evidence="8">unnamed</plasmid>
    </source>
</reference>
<dbReference type="GO" id="GO:0008782">
    <property type="term" value="F:adenosylhomocysteine nucleosidase activity"/>
    <property type="evidence" value="ECO:0007669"/>
    <property type="project" value="UniProtKB-EC"/>
</dbReference>
<dbReference type="Pfam" id="PF01048">
    <property type="entry name" value="PNP_UDP_1"/>
    <property type="match status" value="1"/>
</dbReference>
<dbReference type="InterPro" id="IPR010049">
    <property type="entry name" value="MTA_SAH_Nsdase"/>
</dbReference>
<accession>W5SEZ1</accession>
<evidence type="ECO:0000313" key="8">
    <source>
        <dbReference type="EMBL" id="AHH05674.1"/>
    </source>
</evidence>
<dbReference type="InterPro" id="IPR035994">
    <property type="entry name" value="Nucleoside_phosphorylase_sf"/>
</dbReference>
<dbReference type="NCBIfam" id="TIGR01704">
    <property type="entry name" value="MTA_SAH-Nsdase"/>
    <property type="match status" value="1"/>
</dbReference>
<keyword evidence="8" id="KW-0614">Plasmid</keyword>
<evidence type="ECO:0000256" key="1">
    <source>
        <dbReference type="ARBA" id="ARBA00004945"/>
    </source>
</evidence>
<keyword evidence="6" id="KW-1133">Transmembrane helix</keyword>
<dbReference type="CDD" id="cd09008">
    <property type="entry name" value="MTAN"/>
    <property type="match status" value="1"/>
</dbReference>
<dbReference type="UniPathway" id="UPA00904">
    <property type="reaction ID" value="UER00871"/>
</dbReference>
<dbReference type="HOGENOM" id="CLU_031248_2_2_12"/>
<keyword evidence="6" id="KW-0812">Transmembrane</keyword>
<comment type="pathway">
    <text evidence="1">Amino-acid biosynthesis; L-methionine biosynthesis via salvage pathway; S-methyl-5-thio-alpha-D-ribose 1-phosphate from S-methyl-5'-thioadenosine (hydrolase route): step 1/2.</text>
</comment>
<evidence type="ECO:0000256" key="5">
    <source>
        <dbReference type="ARBA" id="ARBA00023167"/>
    </source>
</evidence>
<evidence type="ECO:0000256" key="3">
    <source>
        <dbReference type="ARBA" id="ARBA00022605"/>
    </source>
</evidence>
<dbReference type="InterPro" id="IPR000845">
    <property type="entry name" value="Nucleoside_phosphorylase_d"/>
</dbReference>
<dbReference type="GO" id="GO:0019284">
    <property type="term" value="P:L-methionine salvage from S-adenosylmethionine"/>
    <property type="evidence" value="ECO:0007669"/>
    <property type="project" value="TreeGrafter"/>
</dbReference>
<dbReference type="NCBIfam" id="NF004079">
    <property type="entry name" value="PRK05584.1"/>
    <property type="match status" value="1"/>
</dbReference>
<dbReference type="AlphaFoldDB" id="W5SEZ1"/>
<keyword evidence="6" id="KW-0472">Membrane</keyword>